<dbReference type="PANTHER" id="PTHR47961:SF6">
    <property type="entry name" value="DNA-DIRECTED DNA POLYMERASE"/>
    <property type="match status" value="1"/>
</dbReference>
<dbReference type="InterPro" id="IPR027417">
    <property type="entry name" value="P-loop_NTPase"/>
</dbReference>
<dbReference type="InterPro" id="IPR050474">
    <property type="entry name" value="Hel308_SKI2-like"/>
</dbReference>
<proteinExistence type="predicted"/>
<keyword evidence="8" id="KW-1185">Reference proteome</keyword>
<evidence type="ECO:0000313" key="8">
    <source>
        <dbReference type="Proteomes" id="UP000265845"/>
    </source>
</evidence>
<dbReference type="Pfam" id="PF00271">
    <property type="entry name" value="Helicase_C"/>
    <property type="match status" value="1"/>
</dbReference>
<evidence type="ECO:0000256" key="4">
    <source>
        <dbReference type="ARBA" id="ARBA00022840"/>
    </source>
</evidence>
<dbReference type="EMBL" id="QWGA01000007">
    <property type="protein sequence ID" value="RIJ28648.1"/>
    <property type="molecule type" value="Genomic_DNA"/>
</dbReference>
<dbReference type="Gene3D" id="3.40.50.300">
    <property type="entry name" value="P-loop containing nucleotide triphosphate hydrolases"/>
    <property type="match status" value="2"/>
</dbReference>
<evidence type="ECO:0000259" key="6">
    <source>
        <dbReference type="PROSITE" id="PS51194"/>
    </source>
</evidence>
<dbReference type="GO" id="GO:0005524">
    <property type="term" value="F:ATP binding"/>
    <property type="evidence" value="ECO:0007669"/>
    <property type="project" value="UniProtKB-KW"/>
</dbReference>
<dbReference type="SUPFAM" id="SSF52540">
    <property type="entry name" value="P-loop containing nucleoside triphosphate hydrolases"/>
    <property type="match status" value="1"/>
</dbReference>
<evidence type="ECO:0000259" key="5">
    <source>
        <dbReference type="PROSITE" id="PS51192"/>
    </source>
</evidence>
<protein>
    <recommendedName>
        <fullName evidence="9">DEAD/DEAH box helicase</fullName>
    </recommendedName>
</protein>
<accession>A0A399RB40</accession>
<evidence type="ECO:0000256" key="3">
    <source>
        <dbReference type="ARBA" id="ARBA00022806"/>
    </source>
</evidence>
<keyword evidence="2" id="KW-0378">Hydrolase</keyword>
<dbReference type="PANTHER" id="PTHR47961">
    <property type="entry name" value="DNA POLYMERASE THETA, PUTATIVE (AFU_ORTHOLOGUE AFUA_1G05260)-RELATED"/>
    <property type="match status" value="1"/>
</dbReference>
<dbReference type="AlphaFoldDB" id="A0A399RB40"/>
<evidence type="ECO:0000256" key="1">
    <source>
        <dbReference type="ARBA" id="ARBA00022741"/>
    </source>
</evidence>
<dbReference type="InterPro" id="IPR011545">
    <property type="entry name" value="DEAD/DEAH_box_helicase_dom"/>
</dbReference>
<dbReference type="Proteomes" id="UP000265845">
    <property type="component" value="Unassembled WGS sequence"/>
</dbReference>
<evidence type="ECO:0000313" key="7">
    <source>
        <dbReference type="EMBL" id="RIJ28648.1"/>
    </source>
</evidence>
<sequence length="695" mass="78451">MIDQGLLQLITAPDPKPDAIVKILDRASRTWLDGTRSISEDAEIVVRLLRRSDDFERVLPGSRSVIDALAREAGLFPYIKATDLFRDQLAIEAHRVPNFEQMVFHAEQRRIFQKLLDGNNVILSAPTSFGKTLLVDALIASKRPKRVLITVPTIALLEERRRALSKRFPDYQIITQTFQELSESPAIIVGTQERILERHYVPDVDLFIIDEFYKLDLTSGDMRAQSLNLLLTNYIDSAAQIYLLGPSIQKNPINEQIHQNIEFVRTDYSPVAADIIKLDPPGTDPDKLAQVLNNESSASCLVYCRSPKSARTVAREQIARGVTSTSDLLRRIADWMRSSYHPNWYVADALEAGIGIHHGRIPRAIAHLMVRLFNAGEIKILLCTSSLIEGVNTVAEVVVIYDKYISTRKLDRFTFDNIKGRAGRMGEHFVGRIYLFNEAPEQVYDSLDIPILQSKDMMSDEALLQLSPDRLSGDNRIRRAQVLERAFVPENILTTYARFGVQEIEKCYFELDELLSSGNDDLLWSGIGTYRNILPTMEAIWGRIPFDKHGIRSARQFAFFANKLIRSSSIADFLSEVANGDDVDESLDLAFNFLKGAEYSYIQPLEMLQEMVAAIVGNPLAADYSKFLGDLTSWGLPGRSKALEDIGVPSPIIRKLIDLIHVDDYEEAAADIRRIVEEQQPSLSRVEREILSLTL</sequence>
<dbReference type="InterPro" id="IPR014001">
    <property type="entry name" value="Helicase_ATP-bd"/>
</dbReference>
<dbReference type="PROSITE" id="PS51194">
    <property type="entry name" value="HELICASE_CTER"/>
    <property type="match status" value="1"/>
</dbReference>
<dbReference type="SMART" id="SM00487">
    <property type="entry name" value="DEXDc"/>
    <property type="match status" value="1"/>
</dbReference>
<comment type="caution">
    <text evidence="7">The sequence shown here is derived from an EMBL/GenBank/DDBJ whole genome shotgun (WGS) entry which is preliminary data.</text>
</comment>
<dbReference type="OrthoDB" id="9815222at2"/>
<gene>
    <name evidence="7" type="ORF">D1222_09695</name>
</gene>
<organism evidence="7 8">
    <name type="scientific">Henriciella algicola</name>
    <dbReference type="NCBI Taxonomy" id="1608422"/>
    <lineage>
        <taxon>Bacteria</taxon>
        <taxon>Pseudomonadati</taxon>
        <taxon>Pseudomonadota</taxon>
        <taxon>Alphaproteobacteria</taxon>
        <taxon>Hyphomonadales</taxon>
        <taxon>Hyphomonadaceae</taxon>
        <taxon>Henriciella</taxon>
    </lineage>
</organism>
<dbReference type="RefSeq" id="WP_119454072.1">
    <property type="nucleotide sequence ID" value="NZ_QWGA01000007.1"/>
</dbReference>
<dbReference type="Pfam" id="PF00270">
    <property type="entry name" value="DEAD"/>
    <property type="match status" value="1"/>
</dbReference>
<keyword evidence="1" id="KW-0547">Nucleotide-binding</keyword>
<dbReference type="SMART" id="SM00490">
    <property type="entry name" value="HELICc"/>
    <property type="match status" value="1"/>
</dbReference>
<evidence type="ECO:0008006" key="9">
    <source>
        <dbReference type="Google" id="ProtNLM"/>
    </source>
</evidence>
<evidence type="ECO:0000256" key="2">
    <source>
        <dbReference type="ARBA" id="ARBA00022801"/>
    </source>
</evidence>
<dbReference type="GO" id="GO:0016787">
    <property type="term" value="F:hydrolase activity"/>
    <property type="evidence" value="ECO:0007669"/>
    <property type="project" value="UniProtKB-KW"/>
</dbReference>
<keyword evidence="3" id="KW-0347">Helicase</keyword>
<feature type="domain" description="Helicase ATP-binding" evidence="5">
    <location>
        <begin position="112"/>
        <end position="232"/>
    </location>
</feature>
<dbReference type="GO" id="GO:0004386">
    <property type="term" value="F:helicase activity"/>
    <property type="evidence" value="ECO:0007669"/>
    <property type="project" value="UniProtKB-KW"/>
</dbReference>
<dbReference type="PROSITE" id="PS51192">
    <property type="entry name" value="HELICASE_ATP_BIND_1"/>
    <property type="match status" value="1"/>
</dbReference>
<dbReference type="InterPro" id="IPR001650">
    <property type="entry name" value="Helicase_C-like"/>
</dbReference>
<keyword evidence="4" id="KW-0067">ATP-binding</keyword>
<feature type="domain" description="Helicase C-terminal" evidence="6">
    <location>
        <begin position="287"/>
        <end position="467"/>
    </location>
</feature>
<reference evidence="7 8" key="1">
    <citation type="submission" date="2018-08" db="EMBL/GenBank/DDBJ databases">
        <title>Henriciella mobilis sp. nov., isolated from seawater.</title>
        <authorList>
            <person name="Cheng H."/>
            <person name="Wu Y.-H."/>
            <person name="Xu X.-W."/>
            <person name="Guo L.-L."/>
        </authorList>
    </citation>
    <scope>NUCLEOTIDE SEQUENCE [LARGE SCALE GENOMIC DNA]</scope>
    <source>
        <strain evidence="7 8">CCUG67844</strain>
    </source>
</reference>
<name>A0A399RB40_9PROT</name>
<dbReference type="GO" id="GO:0003676">
    <property type="term" value="F:nucleic acid binding"/>
    <property type="evidence" value="ECO:0007669"/>
    <property type="project" value="InterPro"/>
</dbReference>